<dbReference type="RefSeq" id="WP_244353015.1">
    <property type="nucleotide sequence ID" value="NZ_AP025635.1"/>
</dbReference>
<evidence type="ECO:0000259" key="1">
    <source>
        <dbReference type="Pfam" id="PF09643"/>
    </source>
</evidence>
<dbReference type="InterPro" id="IPR019096">
    <property type="entry name" value="YopX_protein"/>
</dbReference>
<dbReference type="SUPFAM" id="SSF159006">
    <property type="entry name" value="YopX-like"/>
    <property type="match status" value="1"/>
</dbReference>
<dbReference type="Gene3D" id="2.30.30.290">
    <property type="entry name" value="YopX-like domains"/>
    <property type="match status" value="1"/>
</dbReference>
<sequence length="109" mass="12793">MVPKFRAWDKGLESMMPVESIDFEYGMINVNAAWRWFEEIEHMKSTGLKDNNGVEIFEGDIIFYTYFEKNANNRLVIFVNGQFMTELIRHGYYKPLINVSDDAEKIGNI</sequence>
<dbReference type="InterPro" id="IPR023385">
    <property type="entry name" value="YopX-like_C"/>
</dbReference>
<protein>
    <recommendedName>
        <fullName evidence="1">YopX protein domain-containing protein</fullName>
    </recommendedName>
</protein>
<feature type="domain" description="YopX protein" evidence="1">
    <location>
        <begin position="4"/>
        <end position="109"/>
    </location>
</feature>
<dbReference type="Pfam" id="PF09643">
    <property type="entry name" value="YopX"/>
    <property type="match status" value="1"/>
</dbReference>
<gene>
    <name evidence="2" type="ORF">ENLAB_11270</name>
</gene>
<organism evidence="2 3">
    <name type="scientific">Enterococcus innesii</name>
    <dbReference type="NCBI Taxonomy" id="2839759"/>
    <lineage>
        <taxon>Bacteria</taxon>
        <taxon>Bacillati</taxon>
        <taxon>Bacillota</taxon>
        <taxon>Bacilli</taxon>
        <taxon>Lactobacillales</taxon>
        <taxon>Enterococcaceae</taxon>
        <taxon>Enterococcus</taxon>
    </lineage>
</organism>
<name>A0ABN6NMW3_9ENTE</name>
<dbReference type="GeneID" id="83457111"/>
<keyword evidence="3" id="KW-1185">Reference proteome</keyword>
<accession>A0ABN6NMW3</accession>
<dbReference type="Proteomes" id="UP000831692">
    <property type="component" value="Chromosome"/>
</dbReference>
<evidence type="ECO:0000313" key="3">
    <source>
        <dbReference type="Proteomes" id="UP000831692"/>
    </source>
</evidence>
<evidence type="ECO:0000313" key="2">
    <source>
        <dbReference type="EMBL" id="BDG67563.1"/>
    </source>
</evidence>
<reference evidence="2 3" key="1">
    <citation type="submission" date="2022-03" db="EMBL/GenBank/DDBJ databases">
        <title>Complete genome sequence of Enterococcus innesii DB-1.</title>
        <authorList>
            <person name="Fukuda D."/>
            <person name="Nolasco-Hipolito C."/>
        </authorList>
    </citation>
    <scope>NUCLEOTIDE SEQUENCE [LARGE SCALE GENOMIC DNA]</scope>
    <source>
        <strain evidence="2 3">DB-1</strain>
    </source>
</reference>
<dbReference type="EMBL" id="AP025635">
    <property type="protein sequence ID" value="BDG67563.1"/>
    <property type="molecule type" value="Genomic_DNA"/>
</dbReference>
<proteinExistence type="predicted"/>